<evidence type="ECO:0000259" key="2">
    <source>
        <dbReference type="Pfam" id="PF13309"/>
    </source>
</evidence>
<evidence type="ECO:0000313" key="4">
    <source>
        <dbReference type="Proteomes" id="UP000184447"/>
    </source>
</evidence>
<gene>
    <name evidence="3" type="ORF">SAMN02745207_02616</name>
</gene>
<feature type="domain" description="YheO-like" evidence="1">
    <location>
        <begin position="7"/>
        <end position="120"/>
    </location>
</feature>
<organism evidence="3 4">
    <name type="scientific">Clostridium grantii DSM 8605</name>
    <dbReference type="NCBI Taxonomy" id="1121316"/>
    <lineage>
        <taxon>Bacteria</taxon>
        <taxon>Bacillati</taxon>
        <taxon>Bacillota</taxon>
        <taxon>Clostridia</taxon>
        <taxon>Eubacteriales</taxon>
        <taxon>Clostridiaceae</taxon>
        <taxon>Clostridium</taxon>
    </lineage>
</organism>
<keyword evidence="3" id="KW-0238">DNA-binding</keyword>
<keyword evidence="4" id="KW-1185">Reference proteome</keyword>
<dbReference type="STRING" id="1121316.SAMN02745207_02616"/>
<dbReference type="EMBL" id="FQXM01000014">
    <property type="protein sequence ID" value="SHH81266.1"/>
    <property type="molecule type" value="Genomic_DNA"/>
</dbReference>
<dbReference type="OrthoDB" id="9796595at2"/>
<dbReference type="Proteomes" id="UP000184447">
    <property type="component" value="Unassembled WGS sequence"/>
</dbReference>
<proteinExistence type="predicted"/>
<dbReference type="InterPro" id="IPR039446">
    <property type="entry name" value="DauR-like"/>
</dbReference>
<protein>
    <submittedName>
        <fullName evidence="3">Predicted transcriptional regulator YheO, contains PAS and DNA-binding HTH domains</fullName>
    </submittedName>
</protein>
<feature type="domain" description="Transcriptional regulator DauR-like HTH" evidence="2">
    <location>
        <begin position="147"/>
        <end position="207"/>
    </location>
</feature>
<dbReference type="Pfam" id="PF13309">
    <property type="entry name" value="HTH_22"/>
    <property type="match status" value="1"/>
</dbReference>
<dbReference type="GO" id="GO:0003677">
    <property type="term" value="F:DNA binding"/>
    <property type="evidence" value="ECO:0007669"/>
    <property type="project" value="UniProtKB-KW"/>
</dbReference>
<reference evidence="3 4" key="1">
    <citation type="submission" date="2016-11" db="EMBL/GenBank/DDBJ databases">
        <authorList>
            <person name="Jaros S."/>
            <person name="Januszkiewicz K."/>
            <person name="Wedrychowicz H."/>
        </authorList>
    </citation>
    <scope>NUCLEOTIDE SEQUENCE [LARGE SCALE GENOMIC DNA]</scope>
    <source>
        <strain evidence="3 4">DSM 8605</strain>
    </source>
</reference>
<dbReference type="PANTHER" id="PTHR35568">
    <property type="entry name" value="TRANSCRIPTIONAL REGULATOR DAUR"/>
    <property type="match status" value="1"/>
</dbReference>
<name>A0A1M5W170_9CLOT</name>
<evidence type="ECO:0000259" key="1">
    <source>
        <dbReference type="Pfam" id="PF08348"/>
    </source>
</evidence>
<dbReference type="PANTHER" id="PTHR35568:SF1">
    <property type="entry name" value="TRANSCRIPTIONAL REGULATOR DAUR"/>
    <property type="match status" value="1"/>
</dbReference>
<accession>A0A1M5W170</accession>
<dbReference type="AlphaFoldDB" id="A0A1M5W170"/>
<dbReference type="RefSeq" id="WP_073338866.1">
    <property type="nucleotide sequence ID" value="NZ_FQXM01000014.1"/>
</dbReference>
<sequence length="213" mass="24022">MNKLSNLDFMKRMAKGLTSQFGRNCEVVIHDLSSGYNDYPILFIENGHVTHRTSHDGPSRIVLDTLKHSSTDVEDKLNYITKTQDGKVLKSSTIYIRDDENKVVGIFSINYDITELTIASNCIDSLISHKDDLQEASKIPQNVNQLLDDLLDESVKKVGKPVPLMSKEEKIEAIQFLNEAGAFLITKSGEKIATFFGISKYSIYNYVEIKNKL</sequence>
<dbReference type="Pfam" id="PF08348">
    <property type="entry name" value="PAS_6"/>
    <property type="match status" value="1"/>
</dbReference>
<dbReference type="InterPro" id="IPR013559">
    <property type="entry name" value="YheO"/>
</dbReference>
<dbReference type="InterPro" id="IPR039445">
    <property type="entry name" value="DauR-like_HTH"/>
</dbReference>
<evidence type="ECO:0000313" key="3">
    <source>
        <dbReference type="EMBL" id="SHH81266.1"/>
    </source>
</evidence>